<evidence type="ECO:0000256" key="4">
    <source>
        <dbReference type="ARBA" id="ARBA00023136"/>
    </source>
</evidence>
<accession>A0A245ZEG4</accession>
<dbReference type="AlphaFoldDB" id="A0A245ZEG4"/>
<evidence type="ECO:0000259" key="6">
    <source>
        <dbReference type="Pfam" id="PF01699"/>
    </source>
</evidence>
<feature type="transmembrane region" description="Helical" evidence="5">
    <location>
        <begin position="82"/>
        <end position="105"/>
    </location>
</feature>
<feature type="transmembrane region" description="Helical" evidence="5">
    <location>
        <begin position="179"/>
        <end position="202"/>
    </location>
</feature>
<keyword evidence="3 5" id="KW-1133">Transmembrane helix</keyword>
<keyword evidence="8" id="KW-1185">Reference proteome</keyword>
<feature type="domain" description="Sodium/calcium exchanger membrane region" evidence="6">
    <location>
        <begin position="50"/>
        <end position="204"/>
    </location>
</feature>
<dbReference type="Pfam" id="PF01699">
    <property type="entry name" value="Na_Ca_ex"/>
    <property type="match status" value="2"/>
</dbReference>
<dbReference type="InterPro" id="IPR004837">
    <property type="entry name" value="NaCa_Exmemb"/>
</dbReference>
<dbReference type="Proteomes" id="UP000197783">
    <property type="component" value="Unassembled WGS sequence"/>
</dbReference>
<feature type="transmembrane region" description="Helical" evidence="5">
    <location>
        <begin position="52"/>
        <end position="70"/>
    </location>
</feature>
<dbReference type="OrthoDB" id="9787814at2"/>
<dbReference type="GO" id="GO:0015386">
    <property type="term" value="F:potassium:proton antiporter activity"/>
    <property type="evidence" value="ECO:0007669"/>
    <property type="project" value="TreeGrafter"/>
</dbReference>
<name>A0A245ZEG4_9SPHN</name>
<comment type="subcellular location">
    <subcellularLocation>
        <location evidence="1">Membrane</location>
        <topology evidence="1">Multi-pass membrane protein</topology>
    </subcellularLocation>
</comment>
<evidence type="ECO:0000256" key="2">
    <source>
        <dbReference type="ARBA" id="ARBA00022692"/>
    </source>
</evidence>
<feature type="transmembrane region" description="Helical" evidence="5">
    <location>
        <begin position="358"/>
        <end position="377"/>
    </location>
</feature>
<dbReference type="InterPro" id="IPR052946">
    <property type="entry name" value="Alkaline_pH_Ca-Antiporter"/>
</dbReference>
<evidence type="ECO:0000313" key="8">
    <source>
        <dbReference type="Proteomes" id="UP000197783"/>
    </source>
</evidence>
<feature type="transmembrane region" description="Helical" evidence="5">
    <location>
        <begin position="117"/>
        <end position="139"/>
    </location>
</feature>
<dbReference type="RefSeq" id="WP_088334781.1">
    <property type="nucleotide sequence ID" value="NZ_NBBJ01000006.1"/>
</dbReference>
<dbReference type="GO" id="GO:0015385">
    <property type="term" value="F:sodium:proton antiporter activity"/>
    <property type="evidence" value="ECO:0007669"/>
    <property type="project" value="TreeGrafter"/>
</dbReference>
<feature type="transmembrane region" description="Helical" evidence="5">
    <location>
        <begin position="330"/>
        <end position="351"/>
    </location>
</feature>
<evidence type="ECO:0000256" key="1">
    <source>
        <dbReference type="ARBA" id="ARBA00004141"/>
    </source>
</evidence>
<evidence type="ECO:0000313" key="7">
    <source>
        <dbReference type="EMBL" id="OWK28134.1"/>
    </source>
</evidence>
<dbReference type="GO" id="GO:0005886">
    <property type="term" value="C:plasma membrane"/>
    <property type="evidence" value="ECO:0007669"/>
    <property type="project" value="TreeGrafter"/>
</dbReference>
<feature type="transmembrane region" description="Helical" evidence="5">
    <location>
        <begin position="261"/>
        <end position="280"/>
    </location>
</feature>
<sequence>MTEQPDNVDAVVPPASRRKLLERVDLPAYTLLFPLLAALAVGVSLYTFGVLGVVSASAILIGAVLAAVHHAEVVAHRVGEPFGTLILAIAVTVIEVSLIVSLMLSESGEASTLARDTVFAAIMIILNGIVGLCLMAGGLRHGEQRFTLRGVSAMLAVLTALVVLSLVLPNYVTSVAGPIYAPVQLIFVAVVSLFLYLMFVLVQTVRHRDYFLPDQDLLPDILPEPPTRATAATALIFLAVALVGVVLLAEGLSPAVERAVSNAGLPLAVVGIVIAALVLAPESLAAYRAAKRNRLQTSLNLALGSALASIGLTIPSVAVVSLMLDLPLALGIGAKSITLLILTLFTITLSLGTGRTTILGGAVHLVIFAAYLFTTIVP</sequence>
<comment type="caution">
    <text evidence="7">The sequence shown here is derived from an EMBL/GenBank/DDBJ whole genome shotgun (WGS) entry which is preliminary data.</text>
</comment>
<keyword evidence="2 5" id="KW-0812">Transmembrane</keyword>
<dbReference type="PANTHER" id="PTHR37958">
    <property type="entry name" value="SODIUM-POTASSIUM/PROTON ANTIPORTER CHAA"/>
    <property type="match status" value="1"/>
</dbReference>
<protein>
    <submittedName>
        <fullName evidence="7">Sodium/proton antiporter ChaA</fullName>
    </submittedName>
</protein>
<evidence type="ECO:0000256" key="3">
    <source>
        <dbReference type="ARBA" id="ARBA00022989"/>
    </source>
</evidence>
<feature type="transmembrane region" description="Helical" evidence="5">
    <location>
        <begin position="301"/>
        <end position="324"/>
    </location>
</feature>
<organism evidence="7 8">
    <name type="scientific">Sphingomonas mucosissima</name>
    <dbReference type="NCBI Taxonomy" id="370959"/>
    <lineage>
        <taxon>Bacteria</taxon>
        <taxon>Pseudomonadati</taxon>
        <taxon>Pseudomonadota</taxon>
        <taxon>Alphaproteobacteria</taxon>
        <taxon>Sphingomonadales</taxon>
        <taxon>Sphingomonadaceae</taxon>
        <taxon>Sphingomonas</taxon>
    </lineage>
</organism>
<dbReference type="PANTHER" id="PTHR37958:SF1">
    <property type="entry name" value="SODIUM-POTASSIUM_PROTON ANTIPORTER CHAA"/>
    <property type="match status" value="1"/>
</dbReference>
<feature type="transmembrane region" description="Helical" evidence="5">
    <location>
        <begin position="26"/>
        <end position="46"/>
    </location>
</feature>
<dbReference type="EMBL" id="NBBJ01000006">
    <property type="protein sequence ID" value="OWK28134.1"/>
    <property type="molecule type" value="Genomic_DNA"/>
</dbReference>
<feature type="transmembrane region" description="Helical" evidence="5">
    <location>
        <begin position="229"/>
        <end position="249"/>
    </location>
</feature>
<keyword evidence="4 5" id="KW-0472">Membrane</keyword>
<proteinExistence type="predicted"/>
<feature type="domain" description="Sodium/calcium exchanger membrane region" evidence="6">
    <location>
        <begin position="234"/>
        <end position="376"/>
    </location>
</feature>
<feature type="transmembrane region" description="Helical" evidence="5">
    <location>
        <begin position="146"/>
        <end position="167"/>
    </location>
</feature>
<reference evidence="7 8" key="1">
    <citation type="submission" date="2017-03" db="EMBL/GenBank/DDBJ databases">
        <title>Genome sequence of Sphingomonas mucosissima DSM 17494.</title>
        <authorList>
            <person name="Poehlein A."/>
            <person name="Wuebbeler J.H."/>
            <person name="Steinbuechel A."/>
            <person name="Daniel R."/>
        </authorList>
    </citation>
    <scope>NUCLEOTIDE SEQUENCE [LARGE SCALE GENOMIC DNA]</scope>
    <source>
        <strain evidence="7 8">DSM 17494</strain>
    </source>
</reference>
<gene>
    <name evidence="7" type="primary">chaA</name>
    <name evidence="7" type="ORF">SPMU_29880</name>
</gene>
<evidence type="ECO:0000256" key="5">
    <source>
        <dbReference type="SAM" id="Phobius"/>
    </source>
</evidence>